<keyword evidence="4" id="KW-1185">Reference proteome</keyword>
<gene>
    <name evidence="3" type="ORF">PV05_07675</name>
</gene>
<dbReference type="AlphaFoldDB" id="A0A0D2CZ33"/>
<dbReference type="HOGENOM" id="CLU_005679_13_6_1"/>
<feature type="transmembrane region" description="Helical" evidence="1">
    <location>
        <begin position="176"/>
        <end position="197"/>
    </location>
</feature>
<reference evidence="3 4" key="1">
    <citation type="submission" date="2015-01" db="EMBL/GenBank/DDBJ databases">
        <title>The Genome Sequence of Exophiala xenobiotica CBS118157.</title>
        <authorList>
            <consortium name="The Broad Institute Genomics Platform"/>
            <person name="Cuomo C."/>
            <person name="de Hoog S."/>
            <person name="Gorbushina A."/>
            <person name="Stielow B."/>
            <person name="Teixiera M."/>
            <person name="Abouelleil A."/>
            <person name="Chapman S.B."/>
            <person name="Priest M."/>
            <person name="Young S.K."/>
            <person name="Wortman J."/>
            <person name="Nusbaum C."/>
            <person name="Birren B."/>
        </authorList>
    </citation>
    <scope>NUCLEOTIDE SEQUENCE [LARGE SCALE GENOMIC DNA]</scope>
    <source>
        <strain evidence="3 4">CBS 118157</strain>
    </source>
</reference>
<dbReference type="InterPro" id="IPR050879">
    <property type="entry name" value="Acyltransferase_3"/>
</dbReference>
<feature type="transmembrane region" description="Helical" evidence="1">
    <location>
        <begin position="136"/>
        <end position="155"/>
    </location>
</feature>
<dbReference type="GeneID" id="25329583"/>
<accession>A0A0D2CZ33</accession>
<keyword evidence="1" id="KW-0812">Transmembrane</keyword>
<dbReference type="PANTHER" id="PTHR23028">
    <property type="entry name" value="ACETYLTRANSFERASE"/>
    <property type="match status" value="1"/>
</dbReference>
<feature type="transmembrane region" description="Helical" evidence="1">
    <location>
        <begin position="277"/>
        <end position="303"/>
    </location>
</feature>
<evidence type="ECO:0000313" key="4">
    <source>
        <dbReference type="Proteomes" id="UP000054342"/>
    </source>
</evidence>
<sequence>MIYHGGNTDFPSNPDSHIPLEAREFVKAESCSINDSLIDNTEPDDVEERQQQTVPKWLRYRPSTHHIQSQLAARLPRFLKPATIRTSKSLPPTAYLDAVRGYAAWVVFLAHTYKALEWRWVNAPILSVMMNGEGMVALFFVISGYVLSYRLLIHTHNRSSGQLLNSLASSTFRRGIRLYGSATVALFIVLVMMRLGWFDENGLRLPSLVDQLVDWTWTLVDFLNPFGDIRGYNRPDGVNNKYLRPMWTIPVEFRGSLILFIYVAATCKLRPRTRMILTWISIIACYAWQVLFVAEFLMGMFIAEVGLLRHPERLSSSRATAFIDLPRLSTQSMVSKITYTLLFVFSIFLLGQPAGTSLELLGDWPWAFLKTWIPASYGHSDRLYWYLSIGAFLTILSLEMHPALQTPLKYGWSQYVGDLSFGIYALHPPIVITVIRQWYEPMRVETFGDGLLSHVPGIVLIHMLVFSAADYFSMLDKRVVRMGRWMQEQLFERW</sequence>
<dbReference type="Proteomes" id="UP000054342">
    <property type="component" value="Unassembled WGS sequence"/>
</dbReference>
<keyword evidence="1" id="KW-0472">Membrane</keyword>
<feature type="transmembrane region" description="Helical" evidence="1">
    <location>
        <begin position="247"/>
        <end position="265"/>
    </location>
</feature>
<dbReference type="PANTHER" id="PTHR23028:SF134">
    <property type="entry name" value="PUTATIVE (AFU_ORTHOLOGUE AFUA_4G08520)-RELATED"/>
    <property type="match status" value="1"/>
</dbReference>
<dbReference type="EMBL" id="KN847320">
    <property type="protein sequence ID" value="KIW55392.1"/>
    <property type="molecule type" value="Genomic_DNA"/>
</dbReference>
<name>A0A0D2CZ33_9EURO</name>
<protein>
    <recommendedName>
        <fullName evidence="2">Acyltransferase 3 domain-containing protein</fullName>
    </recommendedName>
</protein>
<feature type="domain" description="Acyltransferase 3" evidence="2">
    <location>
        <begin position="94"/>
        <end position="436"/>
    </location>
</feature>
<evidence type="ECO:0000256" key="1">
    <source>
        <dbReference type="SAM" id="Phobius"/>
    </source>
</evidence>
<evidence type="ECO:0000259" key="2">
    <source>
        <dbReference type="Pfam" id="PF01757"/>
    </source>
</evidence>
<evidence type="ECO:0000313" key="3">
    <source>
        <dbReference type="EMBL" id="KIW55392.1"/>
    </source>
</evidence>
<keyword evidence="1" id="KW-1133">Transmembrane helix</keyword>
<dbReference type="STRING" id="348802.A0A0D2CZ33"/>
<organism evidence="3 4">
    <name type="scientific">Exophiala xenobiotica</name>
    <dbReference type="NCBI Taxonomy" id="348802"/>
    <lineage>
        <taxon>Eukaryota</taxon>
        <taxon>Fungi</taxon>
        <taxon>Dikarya</taxon>
        <taxon>Ascomycota</taxon>
        <taxon>Pezizomycotina</taxon>
        <taxon>Eurotiomycetes</taxon>
        <taxon>Chaetothyriomycetidae</taxon>
        <taxon>Chaetothyriales</taxon>
        <taxon>Herpotrichiellaceae</taxon>
        <taxon>Exophiala</taxon>
    </lineage>
</organism>
<feature type="transmembrane region" description="Helical" evidence="1">
    <location>
        <begin position="451"/>
        <end position="472"/>
    </location>
</feature>
<dbReference type="OrthoDB" id="5819582at2759"/>
<dbReference type="GO" id="GO:0016747">
    <property type="term" value="F:acyltransferase activity, transferring groups other than amino-acyl groups"/>
    <property type="evidence" value="ECO:0007669"/>
    <property type="project" value="InterPro"/>
</dbReference>
<feature type="transmembrane region" description="Helical" evidence="1">
    <location>
        <begin position="337"/>
        <end position="362"/>
    </location>
</feature>
<feature type="transmembrane region" description="Helical" evidence="1">
    <location>
        <begin position="383"/>
        <end position="401"/>
    </location>
</feature>
<dbReference type="RefSeq" id="XP_013315976.1">
    <property type="nucleotide sequence ID" value="XM_013460522.1"/>
</dbReference>
<dbReference type="InterPro" id="IPR002656">
    <property type="entry name" value="Acyl_transf_3_dom"/>
</dbReference>
<proteinExistence type="predicted"/>
<dbReference type="Pfam" id="PF01757">
    <property type="entry name" value="Acyl_transf_3"/>
    <property type="match status" value="1"/>
</dbReference>